<comment type="caution">
    <text evidence="2">The sequence shown here is derived from an EMBL/GenBank/DDBJ whole genome shotgun (WGS) entry which is preliminary data.</text>
</comment>
<reference evidence="2 3" key="1">
    <citation type="journal article" date="2016" name="Nat. Commun.">
        <title>Thousands of microbial genomes shed light on interconnected biogeochemical processes in an aquifer system.</title>
        <authorList>
            <person name="Anantharaman K."/>
            <person name="Brown C.T."/>
            <person name="Hug L.A."/>
            <person name="Sharon I."/>
            <person name="Castelle C.J."/>
            <person name="Probst A.J."/>
            <person name="Thomas B.C."/>
            <person name="Singh A."/>
            <person name="Wilkins M.J."/>
            <person name="Karaoz U."/>
            <person name="Brodie E.L."/>
            <person name="Williams K.H."/>
            <person name="Hubbard S.S."/>
            <person name="Banfield J.F."/>
        </authorList>
    </citation>
    <scope>NUCLEOTIDE SEQUENCE [LARGE SCALE GENOMIC DNA]</scope>
</reference>
<gene>
    <name evidence="2" type="ORF">A2W45_04070</name>
</gene>
<sequence>MPKLVDSFEFVVHRIKKSITTRYQLPATNYPGFSYVEILLSLFLIIALIAILLTTSTVYIHSRRTNLQTIATKMASCEIERLRKLAFPSLPASGTNDIDASCSADLSKLPSSTARRTVANFGSPANPKIKQITVAISWTEKGLAQEIKLETLISEIGL</sequence>
<evidence type="ECO:0000313" key="3">
    <source>
        <dbReference type="Proteomes" id="UP000178393"/>
    </source>
</evidence>
<organism evidence="2 3">
    <name type="scientific">Candidatus Curtissbacteria bacterium RIFCSPHIGHO2_12_41_11</name>
    <dbReference type="NCBI Taxonomy" id="1797718"/>
    <lineage>
        <taxon>Bacteria</taxon>
        <taxon>Candidatus Curtissiibacteriota</taxon>
    </lineage>
</organism>
<protein>
    <recommendedName>
        <fullName evidence="4">Type II secretion system protein GspI C-terminal domain-containing protein</fullName>
    </recommendedName>
</protein>
<name>A0A1F5H5L6_9BACT</name>
<evidence type="ECO:0000313" key="2">
    <source>
        <dbReference type="EMBL" id="OGD99420.1"/>
    </source>
</evidence>
<evidence type="ECO:0000256" key="1">
    <source>
        <dbReference type="SAM" id="Phobius"/>
    </source>
</evidence>
<dbReference type="Proteomes" id="UP000178393">
    <property type="component" value="Unassembled WGS sequence"/>
</dbReference>
<dbReference type="AlphaFoldDB" id="A0A1F5H5L6"/>
<accession>A0A1F5H5L6</accession>
<evidence type="ECO:0008006" key="4">
    <source>
        <dbReference type="Google" id="ProtNLM"/>
    </source>
</evidence>
<dbReference type="EMBL" id="MFBH01000027">
    <property type="protein sequence ID" value="OGD99420.1"/>
    <property type="molecule type" value="Genomic_DNA"/>
</dbReference>
<keyword evidence="1" id="KW-0472">Membrane</keyword>
<keyword evidence="1" id="KW-0812">Transmembrane</keyword>
<proteinExistence type="predicted"/>
<keyword evidence="1" id="KW-1133">Transmembrane helix</keyword>
<feature type="transmembrane region" description="Helical" evidence="1">
    <location>
        <begin position="38"/>
        <end position="60"/>
    </location>
</feature>